<sequence>VKPSSPFFDVIVVGGGHAGAEASLVCVKLGLSVSLVTINPRAVGRMSCNPSIGGLAKGQLVREIDVLGGVMGRVSDISALQYKMLNRSKGRAVWSPRAQIDKRRYEQEVLRRVSLSEGLSVLRGEVVKINTSGGGVSGVVLLSGEKLFCRALIITCGTFLNGLIHVGEQKTRAGRMGEKHSHGITESLHSLGFSSSRLKTGTPPRIKTSSIDFSKCSVSPGDKDPSPFSYFTSVFTSPNLPCYITKTNAASHKIINKNMHLSPMFTGDIVGRGPRYCPSIEDKIYRFPKRDEHYLYLEPEWHNSNQVYLNGFSTSLPMSTQIKALRVVPALKNLELLRPGYAIEYDFFPPSQLKITLESKALSGLFLAGQINGTSGYEEAAGQGLVAGINSAMFVLNKRPLLLSREDSYLGVMLDDLTTKDTLEPYRMFTSRAEYRLLLRYSNAERRLIKHSDKHNLLTKAELSLLQKKIDLTRSVIDSTRTSLGPKALNRVLRKKGEPPVKQKKPIKVILK</sequence>
<dbReference type="AlphaFoldDB" id="A0A381UPA9"/>
<keyword evidence="3" id="KW-0285">Flavoprotein</keyword>
<dbReference type="NCBIfam" id="TIGR00136">
    <property type="entry name" value="mnmG_gidA"/>
    <property type="match status" value="1"/>
</dbReference>
<evidence type="ECO:0000256" key="3">
    <source>
        <dbReference type="ARBA" id="ARBA00022630"/>
    </source>
</evidence>
<dbReference type="SUPFAM" id="SSF51905">
    <property type="entry name" value="FAD/NAD(P)-binding domain"/>
    <property type="match status" value="1"/>
</dbReference>
<dbReference type="PANTHER" id="PTHR11806:SF0">
    <property type="entry name" value="PROTEIN MTO1 HOMOLOG, MITOCHONDRIAL"/>
    <property type="match status" value="1"/>
</dbReference>
<dbReference type="InterPro" id="IPR020595">
    <property type="entry name" value="MnmG-rel_CS"/>
</dbReference>
<dbReference type="Gene3D" id="3.50.50.60">
    <property type="entry name" value="FAD/NAD(P)-binding domain"/>
    <property type="match status" value="2"/>
</dbReference>
<dbReference type="PROSITE" id="PS01281">
    <property type="entry name" value="GIDA_2"/>
    <property type="match status" value="1"/>
</dbReference>
<dbReference type="InterPro" id="IPR040131">
    <property type="entry name" value="MnmG_N"/>
</dbReference>
<dbReference type="Pfam" id="PF01134">
    <property type="entry name" value="GIDA"/>
    <property type="match status" value="1"/>
</dbReference>
<dbReference type="InterPro" id="IPR036188">
    <property type="entry name" value="FAD/NAD-bd_sf"/>
</dbReference>
<keyword evidence="4" id="KW-0274">FAD</keyword>
<evidence type="ECO:0000256" key="4">
    <source>
        <dbReference type="ARBA" id="ARBA00022827"/>
    </source>
</evidence>
<accession>A0A381UPA9</accession>
<comment type="cofactor">
    <cofactor evidence="1">
        <name>FAD</name>
        <dbReference type="ChEBI" id="CHEBI:57692"/>
    </cofactor>
</comment>
<comment type="similarity">
    <text evidence="2">Belongs to the MnmG family.</text>
</comment>
<dbReference type="GO" id="GO:0002098">
    <property type="term" value="P:tRNA wobble uridine modification"/>
    <property type="evidence" value="ECO:0007669"/>
    <property type="project" value="InterPro"/>
</dbReference>
<evidence type="ECO:0000256" key="2">
    <source>
        <dbReference type="ARBA" id="ARBA00007653"/>
    </source>
</evidence>
<feature type="non-terminal residue" evidence="6">
    <location>
        <position position="1"/>
    </location>
</feature>
<dbReference type="PANTHER" id="PTHR11806">
    <property type="entry name" value="GLUCOSE INHIBITED DIVISION PROTEIN A"/>
    <property type="match status" value="1"/>
</dbReference>
<dbReference type="GO" id="GO:0030488">
    <property type="term" value="P:tRNA methylation"/>
    <property type="evidence" value="ECO:0007669"/>
    <property type="project" value="TreeGrafter"/>
</dbReference>
<dbReference type="GO" id="GO:0005737">
    <property type="term" value="C:cytoplasm"/>
    <property type="evidence" value="ECO:0007669"/>
    <property type="project" value="UniProtKB-ARBA"/>
</dbReference>
<dbReference type="PROSITE" id="PS01280">
    <property type="entry name" value="GIDA_1"/>
    <property type="match status" value="1"/>
</dbReference>
<evidence type="ECO:0000256" key="1">
    <source>
        <dbReference type="ARBA" id="ARBA00001974"/>
    </source>
</evidence>
<gene>
    <name evidence="6" type="ORF">METZ01_LOCUS82856</name>
</gene>
<dbReference type="EMBL" id="UINC01006849">
    <property type="protein sequence ID" value="SVA30002.1"/>
    <property type="molecule type" value="Genomic_DNA"/>
</dbReference>
<evidence type="ECO:0000259" key="5">
    <source>
        <dbReference type="Pfam" id="PF01134"/>
    </source>
</evidence>
<evidence type="ECO:0000313" key="6">
    <source>
        <dbReference type="EMBL" id="SVA30002.1"/>
    </source>
</evidence>
<reference evidence="6" key="1">
    <citation type="submission" date="2018-05" db="EMBL/GenBank/DDBJ databases">
        <authorList>
            <person name="Lanie J.A."/>
            <person name="Ng W.-L."/>
            <person name="Kazmierczak K.M."/>
            <person name="Andrzejewski T.M."/>
            <person name="Davidsen T.M."/>
            <person name="Wayne K.J."/>
            <person name="Tettelin H."/>
            <person name="Glass J.I."/>
            <person name="Rusch D."/>
            <person name="Podicherti R."/>
            <person name="Tsui H.-C.T."/>
            <person name="Winkler M.E."/>
        </authorList>
    </citation>
    <scope>NUCLEOTIDE SEQUENCE</scope>
</reference>
<dbReference type="InterPro" id="IPR004416">
    <property type="entry name" value="MnmG"/>
</dbReference>
<protein>
    <recommendedName>
        <fullName evidence="5">MnmG N-terminal domain-containing protein</fullName>
    </recommendedName>
</protein>
<organism evidence="6">
    <name type="scientific">marine metagenome</name>
    <dbReference type="NCBI Taxonomy" id="408172"/>
    <lineage>
        <taxon>unclassified sequences</taxon>
        <taxon>metagenomes</taxon>
        <taxon>ecological metagenomes</taxon>
    </lineage>
</organism>
<dbReference type="FunFam" id="3.50.50.60:FF:000002">
    <property type="entry name" value="tRNA uridine 5-carboxymethylaminomethyl modification enzyme MnmG"/>
    <property type="match status" value="1"/>
</dbReference>
<feature type="non-terminal residue" evidence="6">
    <location>
        <position position="512"/>
    </location>
</feature>
<dbReference type="GO" id="GO:0050660">
    <property type="term" value="F:flavin adenine dinucleotide binding"/>
    <property type="evidence" value="ECO:0007669"/>
    <property type="project" value="InterPro"/>
</dbReference>
<feature type="domain" description="MnmG N-terminal" evidence="5">
    <location>
        <begin position="9"/>
        <end position="398"/>
    </location>
</feature>
<proteinExistence type="inferred from homology"/>
<name>A0A381UPA9_9ZZZZ</name>
<dbReference type="InterPro" id="IPR002218">
    <property type="entry name" value="MnmG-rel"/>
</dbReference>